<evidence type="ECO:0000313" key="2">
    <source>
        <dbReference type="Proteomes" id="UP000214646"/>
    </source>
</evidence>
<dbReference type="Proteomes" id="UP000214646">
    <property type="component" value="Unassembled WGS sequence"/>
</dbReference>
<sequence>MDRVSSTGIDMHARAGAGFCAVVRSVRPRDSFTGDWGRRRITS</sequence>
<keyword evidence="2" id="KW-1185">Reference proteome</keyword>
<evidence type="ECO:0000313" key="1">
    <source>
        <dbReference type="EMBL" id="OWK40774.1"/>
    </source>
</evidence>
<gene>
    <name evidence="1" type="ORF">FRUB_04666</name>
</gene>
<accession>A0A225DMC3</accession>
<proteinExistence type="predicted"/>
<organism evidence="1 2">
    <name type="scientific">Fimbriiglobus ruber</name>
    <dbReference type="NCBI Taxonomy" id="1908690"/>
    <lineage>
        <taxon>Bacteria</taxon>
        <taxon>Pseudomonadati</taxon>
        <taxon>Planctomycetota</taxon>
        <taxon>Planctomycetia</taxon>
        <taxon>Gemmatales</taxon>
        <taxon>Gemmataceae</taxon>
        <taxon>Fimbriiglobus</taxon>
    </lineage>
</organism>
<dbReference type="EMBL" id="NIDE01000007">
    <property type="protein sequence ID" value="OWK40774.1"/>
    <property type="molecule type" value="Genomic_DNA"/>
</dbReference>
<comment type="caution">
    <text evidence="1">The sequence shown here is derived from an EMBL/GenBank/DDBJ whole genome shotgun (WGS) entry which is preliminary data.</text>
</comment>
<reference evidence="2" key="1">
    <citation type="submission" date="2017-06" db="EMBL/GenBank/DDBJ databases">
        <title>Genome analysis of Fimbriiglobus ruber SP5, the first member of the order Planctomycetales with confirmed chitinolytic capability.</title>
        <authorList>
            <person name="Ravin N.V."/>
            <person name="Rakitin A.L."/>
            <person name="Ivanova A.A."/>
            <person name="Beletsky A.V."/>
            <person name="Kulichevskaya I.S."/>
            <person name="Mardanov A.V."/>
            <person name="Dedysh S.N."/>
        </authorList>
    </citation>
    <scope>NUCLEOTIDE SEQUENCE [LARGE SCALE GENOMIC DNA]</scope>
    <source>
        <strain evidence="2">SP5</strain>
    </source>
</reference>
<protein>
    <submittedName>
        <fullName evidence="1">Uncharacterized protein</fullName>
    </submittedName>
</protein>
<dbReference type="AlphaFoldDB" id="A0A225DMC3"/>
<name>A0A225DMC3_9BACT</name>